<dbReference type="FunFam" id="3.40.50.970:FF:000013">
    <property type="entry name" value="Pyruvate dehydrogenase E1 component subunit alpha"/>
    <property type="match status" value="1"/>
</dbReference>
<dbReference type="GO" id="GO:0006086">
    <property type="term" value="P:pyruvate decarboxylation to acetyl-CoA"/>
    <property type="evidence" value="ECO:0007669"/>
    <property type="project" value="InterPro"/>
</dbReference>
<dbReference type="PANTHER" id="PTHR11516:SF60">
    <property type="entry name" value="PYRUVATE DEHYDROGENASE E1 COMPONENT SUBUNIT ALPHA"/>
    <property type="match status" value="1"/>
</dbReference>
<dbReference type="CDD" id="cd02000">
    <property type="entry name" value="TPP_E1_PDC_ADC_BCADC"/>
    <property type="match status" value="1"/>
</dbReference>
<name>A0AAD9FUX1_PAPLA</name>
<feature type="domain" description="Dehydrogenase E1 component" evidence="6">
    <location>
        <begin position="83"/>
        <end position="377"/>
    </location>
</feature>
<evidence type="ECO:0000259" key="6">
    <source>
        <dbReference type="Pfam" id="PF00676"/>
    </source>
</evidence>
<dbReference type="EC" id="1.2.4.1" evidence="5"/>
<evidence type="ECO:0000256" key="3">
    <source>
        <dbReference type="ARBA" id="ARBA00023052"/>
    </source>
</evidence>
<dbReference type="InterPro" id="IPR001017">
    <property type="entry name" value="DH_E1"/>
</dbReference>
<dbReference type="GO" id="GO:0004739">
    <property type="term" value="F:pyruvate dehydrogenase (acetyl-transferring) activity"/>
    <property type="evidence" value="ECO:0007669"/>
    <property type="project" value="UniProtKB-UniRule"/>
</dbReference>
<keyword evidence="3 5" id="KW-0786">Thiamine pyrophosphate</keyword>
<dbReference type="EMBL" id="JAODAN010000002">
    <property type="protein sequence ID" value="KAK1926548.1"/>
    <property type="molecule type" value="Genomic_DNA"/>
</dbReference>
<accession>A0AAD9FUX1</accession>
<dbReference type="SUPFAM" id="SSF52518">
    <property type="entry name" value="Thiamin diphosphate-binding fold (THDP-binding)"/>
    <property type="match status" value="1"/>
</dbReference>
<comment type="catalytic activity">
    <reaction evidence="5">
        <text>N(6)-[(R)-lipoyl]-L-lysyl-[protein] + pyruvate + H(+) = N(6)-[(R)-S(8)-acetyldihydrolipoyl]-L-lysyl-[protein] + CO2</text>
        <dbReference type="Rhea" id="RHEA:19189"/>
        <dbReference type="Rhea" id="RHEA-COMP:10474"/>
        <dbReference type="Rhea" id="RHEA-COMP:10478"/>
        <dbReference type="ChEBI" id="CHEBI:15361"/>
        <dbReference type="ChEBI" id="CHEBI:15378"/>
        <dbReference type="ChEBI" id="CHEBI:16526"/>
        <dbReference type="ChEBI" id="CHEBI:83099"/>
        <dbReference type="ChEBI" id="CHEBI:83111"/>
        <dbReference type="EC" id="1.2.4.1"/>
    </reaction>
</comment>
<reference evidence="7" key="1">
    <citation type="submission" date="2023-02" db="EMBL/GenBank/DDBJ databases">
        <title>Identification and recombinant expression of a fungal hydrolase from Papiliotrema laurentii that hydrolyzes apple cutin and clears colloidal polyester polyurethane.</title>
        <authorList>
            <consortium name="DOE Joint Genome Institute"/>
            <person name="Roman V.A."/>
            <person name="Bojanowski C."/>
            <person name="Crable B.R."/>
            <person name="Wagner D.N."/>
            <person name="Hung C.S."/>
            <person name="Nadeau L.J."/>
            <person name="Schratz L."/>
            <person name="Haridas S."/>
            <person name="Pangilinan J."/>
            <person name="Lipzen A."/>
            <person name="Na H."/>
            <person name="Yan M."/>
            <person name="Ng V."/>
            <person name="Grigoriev I.V."/>
            <person name="Spatafora J.W."/>
            <person name="Barlow D."/>
            <person name="Biffinger J."/>
            <person name="Kelley-Loughnane N."/>
            <person name="Varaljay V.A."/>
            <person name="Crookes-Goodson W.J."/>
        </authorList>
    </citation>
    <scope>NUCLEOTIDE SEQUENCE</scope>
    <source>
        <strain evidence="7">5307AH</strain>
    </source>
</reference>
<dbReference type="Pfam" id="PF00676">
    <property type="entry name" value="E1_dh"/>
    <property type="match status" value="1"/>
</dbReference>
<dbReference type="Gene3D" id="3.40.50.970">
    <property type="match status" value="1"/>
</dbReference>
<keyword evidence="4 5" id="KW-0670">Pyruvate</keyword>
<evidence type="ECO:0000256" key="5">
    <source>
        <dbReference type="RuleBase" id="RU361139"/>
    </source>
</evidence>
<evidence type="ECO:0000256" key="1">
    <source>
        <dbReference type="ARBA" id="ARBA00001964"/>
    </source>
</evidence>
<protein>
    <recommendedName>
        <fullName evidence="5">Pyruvate dehydrogenase E1 component subunit alpha</fullName>
        <ecNumber evidence="5">1.2.4.1</ecNumber>
    </recommendedName>
</protein>
<organism evidence="7 8">
    <name type="scientific">Papiliotrema laurentii</name>
    <name type="common">Cryptococcus laurentii</name>
    <dbReference type="NCBI Taxonomy" id="5418"/>
    <lineage>
        <taxon>Eukaryota</taxon>
        <taxon>Fungi</taxon>
        <taxon>Dikarya</taxon>
        <taxon>Basidiomycota</taxon>
        <taxon>Agaricomycotina</taxon>
        <taxon>Tremellomycetes</taxon>
        <taxon>Tremellales</taxon>
        <taxon>Rhynchogastremaceae</taxon>
        <taxon>Papiliotrema</taxon>
    </lineage>
</organism>
<dbReference type="InterPro" id="IPR017597">
    <property type="entry name" value="Pyrv_DH_E1_asu_subgrp-y"/>
</dbReference>
<keyword evidence="2 5" id="KW-0560">Oxidoreductase</keyword>
<comment type="caution">
    <text evidence="7">The sequence shown here is derived from an EMBL/GenBank/DDBJ whole genome shotgun (WGS) entry which is preliminary data.</text>
</comment>
<evidence type="ECO:0000256" key="4">
    <source>
        <dbReference type="ARBA" id="ARBA00023317"/>
    </source>
</evidence>
<evidence type="ECO:0000313" key="8">
    <source>
        <dbReference type="Proteomes" id="UP001182556"/>
    </source>
</evidence>
<comment type="function">
    <text evidence="5">The pyruvate dehydrogenase complex catalyzes the overall conversion of pyruvate to acetyl-CoA and CO(2).</text>
</comment>
<proteinExistence type="predicted"/>
<comment type="cofactor">
    <cofactor evidence="1 5">
        <name>thiamine diphosphate</name>
        <dbReference type="ChEBI" id="CHEBI:58937"/>
    </cofactor>
</comment>
<evidence type="ECO:0000256" key="2">
    <source>
        <dbReference type="ARBA" id="ARBA00023002"/>
    </source>
</evidence>
<dbReference type="InterPro" id="IPR050642">
    <property type="entry name" value="PDH_E1_Alpha_Subunit"/>
</dbReference>
<keyword evidence="8" id="KW-1185">Reference proteome</keyword>
<dbReference type="Proteomes" id="UP001182556">
    <property type="component" value="Unassembled WGS sequence"/>
</dbReference>
<dbReference type="InterPro" id="IPR029061">
    <property type="entry name" value="THDP-binding"/>
</dbReference>
<dbReference type="NCBIfam" id="TIGR03182">
    <property type="entry name" value="PDH_E1_alph_y"/>
    <property type="match status" value="1"/>
</dbReference>
<evidence type="ECO:0000313" key="7">
    <source>
        <dbReference type="EMBL" id="KAK1926548.1"/>
    </source>
</evidence>
<dbReference type="AlphaFoldDB" id="A0AAD9FUX1"/>
<gene>
    <name evidence="7" type="ORF">DB88DRAFT_482257</name>
</gene>
<sequence length="410" mass="45395">MSFALRLRAARAVGIKPLRSTLPSVRYVQTDADKSSPAHDLPSSSTETFKVQLHNDSFQSYRCDAPAPEVETTKEELIDLYTKMTTMRRMEQAADALYKQKMIRGFCHLAIGQEAVSVGMEAAIDGDDRVITSYRCHTFAVLRGGTIKGVIAELMGRVDGMSFGKGGSMHIFTPSFFGGNGIVGAQVPVGAGISLAQKYLKQKSCTFALYGDGASNQGQVFEAYNMAKLWNLPCVFVCENNKYGMGTSAERSSQNTAFFTRGDQIPGLQVNAMDILAVKRACQWAKEWTTSGKGPLVMEMVTYRYGGHSMSDPGTTYRTRDEVQQMRAQHDAIAGLKKYITEWGVADEAQLKAIDKAAKEEVDVAVEEAKKSPFPDLKEFWTDIYYKGTEPPFMRGREKEEVHFYEKASA</sequence>
<dbReference type="PANTHER" id="PTHR11516">
    <property type="entry name" value="PYRUVATE DEHYDROGENASE E1 COMPONENT, ALPHA SUBUNIT BACTERIAL AND ORGANELLAR"/>
    <property type="match status" value="1"/>
</dbReference>